<evidence type="ECO:0000313" key="17">
    <source>
        <dbReference type="EMBL" id="KAJ1958993.1"/>
    </source>
</evidence>
<keyword evidence="7" id="KW-0811">Translocation</keyword>
<comment type="subcellular location">
    <subcellularLocation>
        <location evidence="12">Peroxisome membrane</location>
    </subcellularLocation>
</comment>
<dbReference type="PROSITE" id="PS50002">
    <property type="entry name" value="SH3"/>
    <property type="match status" value="1"/>
</dbReference>
<feature type="region of interest" description="Disordered" evidence="14">
    <location>
        <begin position="1"/>
        <end position="49"/>
    </location>
</feature>
<keyword evidence="9" id="KW-0576">Peroxisome</keyword>
<keyword evidence="4 15" id="KW-0812">Transmembrane</keyword>
<evidence type="ECO:0000256" key="13">
    <source>
        <dbReference type="PROSITE-ProRule" id="PRU00192"/>
    </source>
</evidence>
<sequence>MASSSPPKPWETTTQAPATTATSTASGPTDHLSAPAIPPRPAGLVGPGTSLTAGVTPTAYGYGSGTAGYSPYNRFSPYSSRFGLGSSYGTYGGGYGGYGSYGGYGTRYGGGGYYGGNRPSLYNGEEPTEPWTTGLEASTRSTFQVLEQIVNAFGGFAQMLDSTFQATHSSFMAMMGMAEQLGVLRSYLGQILGVFALARTLRNVAYRAVGQRPPVQGRELNADDFVKYQQRTRFSAKPLVVFVLVVIGFPYLMMKLIRKMAERQLQQQQQRGLLPPDHPAAQGNTGDSNQLASTGGDNGDLSANKVDPLQLDFAQALYDFQGQSPVELTFKRGTIIAVLNKNDAQGQPSLWWQGRLRTGETGYFPANYVELVKKQATPPASSSVPPSAKPTSHNSPAVQPKLNSTSPLSKPSGMNPEAGLDNIFDPNPEKLLPPVIP</sequence>
<feature type="transmembrane region" description="Helical" evidence="15">
    <location>
        <begin position="239"/>
        <end position="257"/>
    </location>
</feature>
<dbReference type="GO" id="GO:0016560">
    <property type="term" value="P:protein import into peroxisome matrix, docking"/>
    <property type="evidence" value="ECO:0007669"/>
    <property type="project" value="InterPro"/>
</dbReference>
<dbReference type="OrthoDB" id="10037838at2759"/>
<evidence type="ECO:0000256" key="14">
    <source>
        <dbReference type="SAM" id="MobiDB-lite"/>
    </source>
</evidence>
<evidence type="ECO:0000256" key="2">
    <source>
        <dbReference type="ARBA" id="ARBA00022443"/>
    </source>
</evidence>
<feature type="compositionally biased region" description="Polar residues" evidence="14">
    <location>
        <begin position="393"/>
        <end position="409"/>
    </location>
</feature>
<feature type="region of interest" description="Disordered" evidence="14">
    <location>
        <begin position="267"/>
        <end position="303"/>
    </location>
</feature>
<comment type="similarity">
    <text evidence="1">Belongs to the peroxin-13 family.</text>
</comment>
<keyword evidence="6 15" id="KW-1133">Transmembrane helix</keyword>
<evidence type="ECO:0000256" key="15">
    <source>
        <dbReference type="SAM" id="Phobius"/>
    </source>
</evidence>
<keyword evidence="3" id="KW-0813">Transport</keyword>
<name>A0A9W8AS83_9FUNG</name>
<keyword evidence="2 13" id="KW-0728">SH3 domain</keyword>
<evidence type="ECO:0000256" key="8">
    <source>
        <dbReference type="ARBA" id="ARBA00023136"/>
    </source>
</evidence>
<evidence type="ECO:0000259" key="16">
    <source>
        <dbReference type="PROSITE" id="PS50002"/>
    </source>
</evidence>
<dbReference type="Pfam" id="PF00018">
    <property type="entry name" value="SH3_1"/>
    <property type="match status" value="1"/>
</dbReference>
<dbReference type="InterPro" id="IPR001452">
    <property type="entry name" value="SH3_domain"/>
</dbReference>
<dbReference type="PANTHER" id="PTHR19332">
    <property type="entry name" value="PEROXISOMAL MEMBRANE PROTEIN PEX13"/>
    <property type="match status" value="1"/>
</dbReference>
<keyword evidence="18" id="KW-1185">Reference proteome</keyword>
<feature type="compositionally biased region" description="Polar residues" evidence="14">
    <location>
        <begin position="282"/>
        <end position="295"/>
    </location>
</feature>
<evidence type="ECO:0000256" key="5">
    <source>
        <dbReference type="ARBA" id="ARBA00022927"/>
    </source>
</evidence>
<protein>
    <recommendedName>
        <fullName evidence="11">Peroxisomal membrane protein PEX13</fullName>
    </recommendedName>
    <alternativeName>
        <fullName evidence="10">Peroxin-13</fullName>
    </alternativeName>
</protein>
<proteinExistence type="inferred from homology"/>
<reference evidence="17" key="1">
    <citation type="submission" date="2022-07" db="EMBL/GenBank/DDBJ databases">
        <title>Phylogenomic reconstructions and comparative analyses of Kickxellomycotina fungi.</title>
        <authorList>
            <person name="Reynolds N.K."/>
            <person name="Stajich J.E."/>
            <person name="Barry K."/>
            <person name="Grigoriev I.V."/>
            <person name="Crous P."/>
            <person name="Smith M.E."/>
        </authorList>
    </citation>
    <scope>NUCLEOTIDE SEQUENCE</scope>
    <source>
        <strain evidence="17">RSA 1196</strain>
    </source>
</reference>
<dbReference type="InterPro" id="IPR036028">
    <property type="entry name" value="SH3-like_dom_sf"/>
</dbReference>
<organism evidence="17 18">
    <name type="scientific">Dispira parvispora</name>
    <dbReference type="NCBI Taxonomy" id="1520584"/>
    <lineage>
        <taxon>Eukaryota</taxon>
        <taxon>Fungi</taxon>
        <taxon>Fungi incertae sedis</taxon>
        <taxon>Zoopagomycota</taxon>
        <taxon>Kickxellomycotina</taxon>
        <taxon>Dimargaritomycetes</taxon>
        <taxon>Dimargaritales</taxon>
        <taxon>Dimargaritaceae</taxon>
        <taxon>Dispira</taxon>
    </lineage>
</organism>
<keyword evidence="8 15" id="KW-0472">Membrane</keyword>
<evidence type="ECO:0000256" key="1">
    <source>
        <dbReference type="ARBA" id="ARBA00006033"/>
    </source>
</evidence>
<gene>
    <name evidence="17" type="primary">PEX13</name>
    <name evidence="17" type="ORF">IWQ62_004789</name>
</gene>
<evidence type="ECO:0000256" key="6">
    <source>
        <dbReference type="ARBA" id="ARBA00022989"/>
    </source>
</evidence>
<dbReference type="InterPro" id="IPR035463">
    <property type="entry name" value="Pex13"/>
</dbReference>
<dbReference type="Gene3D" id="2.30.30.40">
    <property type="entry name" value="SH3 Domains"/>
    <property type="match status" value="1"/>
</dbReference>
<feature type="domain" description="SH3" evidence="16">
    <location>
        <begin position="309"/>
        <end position="374"/>
    </location>
</feature>
<dbReference type="GO" id="GO:1990429">
    <property type="term" value="C:peroxisomal importomer complex"/>
    <property type="evidence" value="ECO:0007669"/>
    <property type="project" value="TreeGrafter"/>
</dbReference>
<feature type="region of interest" description="Disordered" evidence="14">
    <location>
        <begin position="377"/>
        <end position="437"/>
    </location>
</feature>
<dbReference type="Pfam" id="PF04088">
    <property type="entry name" value="Peroxin-13_N"/>
    <property type="match status" value="1"/>
</dbReference>
<feature type="compositionally biased region" description="Low complexity" evidence="14">
    <location>
        <begin position="377"/>
        <end position="392"/>
    </location>
</feature>
<dbReference type="InterPro" id="IPR007223">
    <property type="entry name" value="Peroxin-13_N"/>
</dbReference>
<evidence type="ECO:0000256" key="9">
    <source>
        <dbReference type="ARBA" id="ARBA00023140"/>
    </source>
</evidence>
<evidence type="ECO:0000313" key="18">
    <source>
        <dbReference type="Proteomes" id="UP001150925"/>
    </source>
</evidence>
<dbReference type="SMART" id="SM00326">
    <property type="entry name" value="SH3"/>
    <property type="match status" value="1"/>
</dbReference>
<accession>A0A9W8AS83</accession>
<dbReference type="SUPFAM" id="SSF50044">
    <property type="entry name" value="SH3-domain"/>
    <property type="match status" value="1"/>
</dbReference>
<dbReference type="EMBL" id="JANBPY010001708">
    <property type="protein sequence ID" value="KAJ1958993.1"/>
    <property type="molecule type" value="Genomic_DNA"/>
</dbReference>
<dbReference type="GO" id="GO:0005778">
    <property type="term" value="C:peroxisomal membrane"/>
    <property type="evidence" value="ECO:0007669"/>
    <property type="project" value="UniProtKB-SubCell"/>
</dbReference>
<keyword evidence="5" id="KW-0653">Protein transport</keyword>
<dbReference type="PRINTS" id="PR00452">
    <property type="entry name" value="SH3DOMAIN"/>
</dbReference>
<evidence type="ECO:0000256" key="12">
    <source>
        <dbReference type="ARBA" id="ARBA00046271"/>
    </source>
</evidence>
<feature type="compositionally biased region" description="Low complexity" evidence="14">
    <location>
        <begin position="12"/>
        <end position="29"/>
    </location>
</feature>
<dbReference type="AlphaFoldDB" id="A0A9W8AS83"/>
<evidence type="ECO:0000256" key="4">
    <source>
        <dbReference type="ARBA" id="ARBA00022692"/>
    </source>
</evidence>
<comment type="caution">
    <text evidence="17">The sequence shown here is derived from an EMBL/GenBank/DDBJ whole genome shotgun (WGS) entry which is preliminary data.</text>
</comment>
<dbReference type="PANTHER" id="PTHR19332:SF1">
    <property type="entry name" value="PEROXISOMAL MEMBRANE PROTEIN PEX13"/>
    <property type="match status" value="1"/>
</dbReference>
<evidence type="ECO:0000256" key="7">
    <source>
        <dbReference type="ARBA" id="ARBA00023010"/>
    </source>
</evidence>
<dbReference type="Proteomes" id="UP001150925">
    <property type="component" value="Unassembled WGS sequence"/>
</dbReference>
<evidence type="ECO:0000256" key="3">
    <source>
        <dbReference type="ARBA" id="ARBA00022448"/>
    </source>
</evidence>
<evidence type="ECO:0000256" key="11">
    <source>
        <dbReference type="ARBA" id="ARBA00034535"/>
    </source>
</evidence>
<evidence type="ECO:0000256" key="10">
    <source>
        <dbReference type="ARBA" id="ARBA00029693"/>
    </source>
</evidence>